<dbReference type="Pfam" id="PF17806">
    <property type="entry name" value="SO_alpha_A3"/>
    <property type="match status" value="1"/>
</dbReference>
<dbReference type="SUPFAM" id="SSF51905">
    <property type="entry name" value="FAD/NAD(P)-binding domain"/>
    <property type="match status" value="1"/>
</dbReference>
<dbReference type="Pfam" id="PF08669">
    <property type="entry name" value="GCV_T_C"/>
    <property type="match status" value="1"/>
</dbReference>
<dbReference type="InterPro" id="IPR042204">
    <property type="entry name" value="2Fe-2S-bd_N"/>
</dbReference>
<dbReference type="GO" id="GO:0008115">
    <property type="term" value="F:sarcosine oxidase activity"/>
    <property type="evidence" value="ECO:0007669"/>
    <property type="project" value="UniProtKB-EC"/>
</dbReference>
<dbReference type="NCBIfam" id="TIGR01372">
    <property type="entry name" value="soxA"/>
    <property type="match status" value="1"/>
</dbReference>
<dbReference type="PANTHER" id="PTHR43757">
    <property type="entry name" value="AMINOMETHYLTRANSFERASE"/>
    <property type="match status" value="1"/>
</dbReference>
<feature type="domain" description="SoxA A3" evidence="6">
    <location>
        <begin position="518"/>
        <end position="601"/>
    </location>
</feature>
<dbReference type="EC" id="1.5.3.1" evidence="7"/>
<dbReference type="InterPro" id="IPR006277">
    <property type="entry name" value="Sarcosine_oxidase_asu"/>
</dbReference>
<keyword evidence="8" id="KW-1185">Reference proteome</keyword>
<dbReference type="InterPro" id="IPR023753">
    <property type="entry name" value="FAD/NAD-binding_dom"/>
</dbReference>
<evidence type="ECO:0000259" key="4">
    <source>
        <dbReference type="Pfam" id="PF07992"/>
    </source>
</evidence>
<accession>A0A839STW0</accession>
<dbReference type="PIRSF" id="PIRSF037980">
    <property type="entry name" value="SoxA"/>
    <property type="match status" value="1"/>
</dbReference>
<dbReference type="InterPro" id="IPR041117">
    <property type="entry name" value="SoxA_A3"/>
</dbReference>
<evidence type="ECO:0000313" key="8">
    <source>
        <dbReference type="Proteomes" id="UP000581135"/>
    </source>
</evidence>
<gene>
    <name evidence="7" type="ORF">FHR98_001706</name>
</gene>
<evidence type="ECO:0000256" key="1">
    <source>
        <dbReference type="ARBA" id="ARBA00008609"/>
    </source>
</evidence>
<evidence type="ECO:0000313" key="7">
    <source>
        <dbReference type="EMBL" id="MBB3065419.1"/>
    </source>
</evidence>
<evidence type="ECO:0000259" key="3">
    <source>
        <dbReference type="Pfam" id="PF01571"/>
    </source>
</evidence>
<sequence>MTSQPYRISQGGRIDRSQPLSFSFDGKAYVGYEGDSLASALLANGVHLVARSFKYHRPRGIYGAGVEEPNALVALRESGRHEPNVRATTAELYDGLSARSQNNWPSLKLDLMAVNGLLSPVFGAGFYYKTFMGPTRKAWMFYEHFIRKAAGMGKPGREADPDRYEKGHLFCDILIVGAGPAGIAAALLAGSSGARVILVEQDRELGGSLLADAVGSAGDVWLAEQVAALTAMNNVRIMPRTCAFGAYDNLTFGLLERAADHLAVPDALQPRERFWTLRCRQAIIATGALERPIVFSRNDLPGIMLASAARTYVNRYGVLPGRNAVVFTNNDSGYAAAFDLADAGANVTIVDPRQDIGPDLYHGAAERGIDLRPGQAVIEANGGQHVKSVVVGAYDPASGQAGGATGAVACDLLCLAGGWNPTVHLVSQRGTRPAFDEALATFIADSAPAGYQVAGAVTGDLSSSGAVARGISAGQTAAKACGQEGRIEVQTLDPSLGEIWTQPLLPIWQVSPAKGKATKAFLDLQHDVSTSDVELAHREGYVSVEHLKRYTTLGMATDQGKLANVNALAIMAGLRAEAIPEVGTTTFRPPFTPVTIGALAGQETGRHFRPIRRTAMEEWHRANGAVFVEAGLWIRPWYYPQEGEDLNAAYRREAAEVRKRVGIVDVSTLGKIDVQGPDAGEFLNRVYVNGFAKLPVGRARYGAMLRPDGIVYDDGTTSRLSEDHYFMTTTTAAAAKVLSELEFLLQTQWQDLRVQVTSVTDQWAGMAVAGPKSRALLEDAVEDIDLSNEAFGPMSVGTGRVGDIPVRIFRLSFSGELAYEVFTPSGYGEELLDRLVRAGKPHGVLLYGLEAMGALRIEKGHVTHSEIDGRTTLDDIGLGRMASSKKPYIGKVLAQREGLVDPNRPKLVGLEVVEEADRIGGGALLFGAAAVKEGHGEGHVTSVTYSPHKSRYIGLGFLARGDQRQGEIIEAHDPVRGRVTKVKVVSSVFYDPEGERTNA</sequence>
<feature type="domain" description="GCVT N-terminal" evidence="3">
    <location>
        <begin position="616"/>
        <end position="886"/>
    </location>
</feature>
<dbReference type="Gene3D" id="3.40.50.720">
    <property type="entry name" value="NAD(P)-binding Rossmann-like Domain"/>
    <property type="match status" value="2"/>
</dbReference>
<feature type="domain" description="Aminomethyltransferase C-terminal" evidence="5">
    <location>
        <begin position="906"/>
        <end position="991"/>
    </location>
</feature>
<dbReference type="InterPro" id="IPR006222">
    <property type="entry name" value="GCVT_N"/>
</dbReference>
<dbReference type="SUPFAM" id="SSF103025">
    <property type="entry name" value="Folate-binding domain"/>
    <property type="match status" value="1"/>
</dbReference>
<comment type="caution">
    <text evidence="7">The sequence shown here is derived from an EMBL/GenBank/DDBJ whole genome shotgun (WGS) entry which is preliminary data.</text>
</comment>
<proteinExistence type="inferred from homology"/>
<protein>
    <submittedName>
        <fullName evidence="7">Sarcosine oxidase subunit alpha</fullName>
        <ecNumber evidence="7">1.5.3.1</ecNumber>
    </submittedName>
</protein>
<keyword evidence="2 7" id="KW-0560">Oxidoreductase</keyword>
<dbReference type="Gene3D" id="3.30.1360.120">
    <property type="entry name" value="Probable tRNA modification gtpase trme, domain 1"/>
    <property type="match status" value="1"/>
</dbReference>
<dbReference type="PANTHER" id="PTHR43757:SF2">
    <property type="entry name" value="AMINOMETHYLTRANSFERASE, MITOCHONDRIAL"/>
    <property type="match status" value="1"/>
</dbReference>
<dbReference type="InterPro" id="IPR013977">
    <property type="entry name" value="GcvT_C"/>
</dbReference>
<evidence type="ECO:0000259" key="5">
    <source>
        <dbReference type="Pfam" id="PF08669"/>
    </source>
</evidence>
<dbReference type="Pfam" id="PF07992">
    <property type="entry name" value="Pyr_redox_2"/>
    <property type="match status" value="1"/>
</dbReference>
<dbReference type="Pfam" id="PF01571">
    <property type="entry name" value="GCV_T"/>
    <property type="match status" value="1"/>
</dbReference>
<reference evidence="7 8" key="1">
    <citation type="submission" date="2020-08" db="EMBL/GenBank/DDBJ databases">
        <title>Genomic Encyclopedia of Type Strains, Phase III (KMG-III): the genomes of soil and plant-associated and newly described type strains.</title>
        <authorList>
            <person name="Whitman W."/>
        </authorList>
    </citation>
    <scope>NUCLEOTIDE SEQUENCE [LARGE SCALE GENOMIC DNA]</scope>
    <source>
        <strain evidence="7 8">CECT 8803</strain>
    </source>
</reference>
<dbReference type="InterPro" id="IPR027266">
    <property type="entry name" value="TrmE/GcvT-like"/>
</dbReference>
<evidence type="ECO:0000259" key="6">
    <source>
        <dbReference type="Pfam" id="PF17806"/>
    </source>
</evidence>
<feature type="domain" description="FAD/NAD(P)-binding" evidence="4">
    <location>
        <begin position="172"/>
        <end position="428"/>
    </location>
</feature>
<dbReference type="RefSeq" id="WP_183416250.1">
    <property type="nucleotide sequence ID" value="NZ_JACHXA010000004.1"/>
</dbReference>
<dbReference type="InterPro" id="IPR029043">
    <property type="entry name" value="GcvT/YgfZ_C"/>
</dbReference>
<dbReference type="PRINTS" id="PR00368">
    <property type="entry name" value="FADPNR"/>
</dbReference>
<dbReference type="Proteomes" id="UP000581135">
    <property type="component" value="Unassembled WGS sequence"/>
</dbReference>
<comment type="similarity">
    <text evidence="1">Belongs to the GcvT family.</text>
</comment>
<dbReference type="EMBL" id="JACHXA010000004">
    <property type="protein sequence ID" value="MBB3065419.1"/>
    <property type="molecule type" value="Genomic_DNA"/>
</dbReference>
<dbReference type="GO" id="GO:0046653">
    <property type="term" value="P:tetrahydrofolate metabolic process"/>
    <property type="evidence" value="ECO:0007669"/>
    <property type="project" value="InterPro"/>
</dbReference>
<dbReference type="Pfam" id="PF13510">
    <property type="entry name" value="Fer2_4"/>
    <property type="match status" value="1"/>
</dbReference>
<dbReference type="AlphaFoldDB" id="A0A839STW0"/>
<dbReference type="Gene3D" id="3.10.20.440">
    <property type="entry name" value="2Fe-2S iron-sulphur cluster binding domain, sarcosine oxidase, alpha subunit, N-terminal domain"/>
    <property type="match status" value="1"/>
</dbReference>
<name>A0A839STW0_9PROT</name>
<dbReference type="Gene3D" id="3.50.50.60">
    <property type="entry name" value="FAD/NAD(P)-binding domain"/>
    <property type="match status" value="1"/>
</dbReference>
<evidence type="ECO:0000256" key="2">
    <source>
        <dbReference type="ARBA" id="ARBA00023002"/>
    </source>
</evidence>
<dbReference type="SUPFAM" id="SSF101790">
    <property type="entry name" value="Aminomethyltransferase beta-barrel domain"/>
    <property type="match status" value="1"/>
</dbReference>
<organism evidence="7 8">
    <name type="scientific">Limibacillus halophilus</name>
    <dbReference type="NCBI Taxonomy" id="1579333"/>
    <lineage>
        <taxon>Bacteria</taxon>
        <taxon>Pseudomonadati</taxon>
        <taxon>Pseudomonadota</taxon>
        <taxon>Alphaproteobacteria</taxon>
        <taxon>Rhodospirillales</taxon>
        <taxon>Rhodovibrionaceae</taxon>
        <taxon>Limibacillus</taxon>
    </lineage>
</organism>
<dbReference type="InterPro" id="IPR036188">
    <property type="entry name" value="FAD/NAD-bd_sf"/>
</dbReference>
<dbReference type="PRINTS" id="PR00411">
    <property type="entry name" value="PNDRDTASEI"/>
</dbReference>
<dbReference type="InterPro" id="IPR028896">
    <property type="entry name" value="GcvT/YgfZ/DmdA"/>
</dbReference>